<sequence length="577" mass="65865">MFQDEKTEFNESWIIPHIISSHSKDCKALIPGNFKRNLFIKNCEIIDNDYYVTVDDDDAYEAGVFDKIKRMDNDIIIISMKRGYNIPRSVIPSRRYPTDTLIAAPEAVNIGSISGQQLFVKGRIFKKHLFDENSLCWDGEMAIHHKESGEQIRYEPNLYALFNFFEAERWEERKRMTSIIIPVFNQDEMTRECINSIREHTDNFEFIIIDNGSEPPLNIPFVGFADMLLIRSETNQGFPVAVNQGIMAAHGDIIILLNNDVIVTPGWSEKLVSALDEFAIVGPVTNYCAGLQKVQIDSYESLDELSQASDLWAEHYGDSIQEVTFVIGFCMAFKKSLFDEIGEFDESVWPCSGEEVDFCFRAREKGYRVGIVNGCYVHHEGSKTFEILERDKKLNYADVCKKTDEHLNKKWGGNFWERQAISSSPEPKGVCLNLGSGYRKLEGFINIDNRAEVEPDLLCSVLDGLPYSDNSVDMIRADDFLEHIPIGKTIQVITEIWRVLKPGGIFESSTPDAETGQGAFQDPNHVSFWVENSWLYYSDPAHRDLYGTEADFEIESITRSEIGNRVFHLHVIAKARK</sequence>
<keyword evidence="3" id="KW-0808">Transferase</keyword>
<dbReference type="EMBL" id="MT143989">
    <property type="protein sequence ID" value="QJA45356.1"/>
    <property type="molecule type" value="Genomic_DNA"/>
</dbReference>
<dbReference type="InterPro" id="IPR013216">
    <property type="entry name" value="Methyltransf_11"/>
</dbReference>
<dbReference type="SUPFAM" id="SSF53448">
    <property type="entry name" value="Nucleotide-diphospho-sugar transferases"/>
    <property type="match status" value="2"/>
</dbReference>
<protein>
    <submittedName>
        <fullName evidence="3">Putative glycosyltransferase</fullName>
    </submittedName>
</protein>
<organism evidence="3">
    <name type="scientific">viral metagenome</name>
    <dbReference type="NCBI Taxonomy" id="1070528"/>
    <lineage>
        <taxon>unclassified sequences</taxon>
        <taxon>metagenomes</taxon>
        <taxon>organismal metagenomes</taxon>
    </lineage>
</organism>
<dbReference type="SUPFAM" id="SSF53335">
    <property type="entry name" value="S-adenosyl-L-methionine-dependent methyltransferases"/>
    <property type="match status" value="1"/>
</dbReference>
<dbReference type="CDD" id="cd02440">
    <property type="entry name" value="AdoMet_MTases"/>
    <property type="match status" value="1"/>
</dbReference>
<dbReference type="PANTHER" id="PTHR43179">
    <property type="entry name" value="RHAMNOSYLTRANSFERASE WBBL"/>
    <property type="match status" value="1"/>
</dbReference>
<name>A0A6H1ZBR9_9ZZZZ</name>
<dbReference type="Gene3D" id="3.90.550.10">
    <property type="entry name" value="Spore Coat Polysaccharide Biosynthesis Protein SpsA, Chain A"/>
    <property type="match status" value="1"/>
</dbReference>
<feature type="domain" description="Glycosyltransferase 2-like" evidence="1">
    <location>
        <begin position="178"/>
        <end position="341"/>
    </location>
</feature>
<dbReference type="PANTHER" id="PTHR43179:SF7">
    <property type="entry name" value="RHAMNOSYLTRANSFERASE WBBL"/>
    <property type="match status" value="1"/>
</dbReference>
<evidence type="ECO:0000259" key="2">
    <source>
        <dbReference type="Pfam" id="PF08241"/>
    </source>
</evidence>
<dbReference type="Pfam" id="PF08241">
    <property type="entry name" value="Methyltransf_11"/>
    <property type="match status" value="1"/>
</dbReference>
<feature type="domain" description="Methyltransferase type 11" evidence="2">
    <location>
        <begin position="455"/>
        <end position="506"/>
    </location>
</feature>
<evidence type="ECO:0000313" key="3">
    <source>
        <dbReference type="EMBL" id="QJA45356.1"/>
    </source>
</evidence>
<dbReference type="Gene3D" id="3.40.50.150">
    <property type="entry name" value="Vaccinia Virus protein VP39"/>
    <property type="match status" value="1"/>
</dbReference>
<dbReference type="InterPro" id="IPR029063">
    <property type="entry name" value="SAM-dependent_MTases_sf"/>
</dbReference>
<dbReference type="Pfam" id="PF00535">
    <property type="entry name" value="Glycos_transf_2"/>
    <property type="match status" value="1"/>
</dbReference>
<evidence type="ECO:0000259" key="1">
    <source>
        <dbReference type="Pfam" id="PF00535"/>
    </source>
</evidence>
<dbReference type="AlphaFoldDB" id="A0A6H1ZBR9"/>
<dbReference type="GO" id="GO:0008757">
    <property type="term" value="F:S-adenosylmethionine-dependent methyltransferase activity"/>
    <property type="evidence" value="ECO:0007669"/>
    <property type="project" value="InterPro"/>
</dbReference>
<gene>
    <name evidence="3" type="ORF">TM448A00224_0021</name>
</gene>
<dbReference type="InterPro" id="IPR029044">
    <property type="entry name" value="Nucleotide-diphossugar_trans"/>
</dbReference>
<proteinExistence type="predicted"/>
<accession>A0A6H1ZBR9</accession>
<reference evidence="3" key="1">
    <citation type="submission" date="2020-03" db="EMBL/GenBank/DDBJ databases">
        <title>The deep terrestrial virosphere.</title>
        <authorList>
            <person name="Holmfeldt K."/>
            <person name="Nilsson E."/>
            <person name="Simone D."/>
            <person name="Lopez-Fernandez M."/>
            <person name="Wu X."/>
            <person name="de Brujin I."/>
            <person name="Lundin D."/>
            <person name="Andersson A."/>
            <person name="Bertilsson S."/>
            <person name="Dopson M."/>
        </authorList>
    </citation>
    <scope>NUCLEOTIDE SEQUENCE</scope>
    <source>
        <strain evidence="3">TM448A00224</strain>
    </source>
</reference>
<dbReference type="InterPro" id="IPR001173">
    <property type="entry name" value="Glyco_trans_2-like"/>
</dbReference>